<dbReference type="Proteomes" id="UP000218209">
    <property type="component" value="Unassembled WGS sequence"/>
</dbReference>
<accession>A0A1X6P1A8</accession>
<sequence>MSVRFFSFYDTPTDEDEAEVGGGTCIRCPFEWCNLPELYGGLLAICEQDPVCDGFAGNFRDLPVFVKLTKGTSGGATATSRPMANQALATRLAIDCLDVGLDLTQGAILNGPYGFRRGGTQVLMVETGKADLIMRLGGWTRRSDSFLFYVTNASVRGTLSTTLRSYGQDEITQAAHAAIDAQRDWVTRLVHEIVGMLESNDDIEAVRSRLESKGVEFLLESLLDIVGRMRKGPSL</sequence>
<dbReference type="EMBL" id="KV918942">
    <property type="protein sequence ID" value="OSX74556.1"/>
    <property type="molecule type" value="Genomic_DNA"/>
</dbReference>
<dbReference type="AlphaFoldDB" id="A0A1X6P1A8"/>
<reference evidence="1 2" key="1">
    <citation type="submission" date="2017-03" db="EMBL/GenBank/DDBJ databases">
        <title>WGS assembly of Porphyra umbilicalis.</title>
        <authorList>
            <person name="Brawley S.H."/>
            <person name="Blouin N.A."/>
            <person name="Ficko-Blean E."/>
            <person name="Wheeler G.L."/>
            <person name="Lohr M."/>
            <person name="Goodson H.V."/>
            <person name="Jenkins J.W."/>
            <person name="Blaby-Haas C.E."/>
            <person name="Helliwell K.E."/>
            <person name="Chan C."/>
            <person name="Marriage T."/>
            <person name="Bhattacharya D."/>
            <person name="Klein A.S."/>
            <person name="Badis Y."/>
            <person name="Brodie J."/>
            <person name="Cao Y."/>
            <person name="Collen J."/>
            <person name="Dittami S.M."/>
            <person name="Gachon C.M."/>
            <person name="Green B.R."/>
            <person name="Karpowicz S."/>
            <person name="Kim J.W."/>
            <person name="Kudahl U."/>
            <person name="Lin S."/>
            <person name="Michel G."/>
            <person name="Mittag M."/>
            <person name="Olson B.J."/>
            <person name="Pangilinan J."/>
            <person name="Peng Y."/>
            <person name="Qiu H."/>
            <person name="Shu S."/>
            <person name="Singer J.T."/>
            <person name="Smith A.G."/>
            <person name="Sprecher B.N."/>
            <person name="Wagner V."/>
            <person name="Wang W."/>
            <person name="Wang Z.-Y."/>
            <person name="Yan J."/>
            <person name="Yarish C."/>
            <person name="Zoeuner-Riek S."/>
            <person name="Zhuang Y."/>
            <person name="Zou Y."/>
            <person name="Lindquist E.A."/>
            <person name="Grimwood J."/>
            <person name="Barry K."/>
            <person name="Rokhsar D.S."/>
            <person name="Schmutz J."/>
            <person name="Stiller J.W."/>
            <person name="Grossman A.R."/>
            <person name="Prochnik S.E."/>
        </authorList>
    </citation>
    <scope>NUCLEOTIDE SEQUENCE [LARGE SCALE GENOMIC DNA]</scope>
    <source>
        <strain evidence="1">4086291</strain>
    </source>
</reference>
<gene>
    <name evidence="1" type="ORF">BU14_0284s0009</name>
</gene>
<evidence type="ECO:0000313" key="1">
    <source>
        <dbReference type="EMBL" id="OSX74556.1"/>
    </source>
</evidence>
<proteinExistence type="predicted"/>
<protein>
    <submittedName>
        <fullName evidence="1">Uncharacterized protein</fullName>
    </submittedName>
</protein>
<evidence type="ECO:0000313" key="2">
    <source>
        <dbReference type="Proteomes" id="UP000218209"/>
    </source>
</evidence>
<organism evidence="1 2">
    <name type="scientific">Porphyra umbilicalis</name>
    <name type="common">Purple laver</name>
    <name type="synonym">Red alga</name>
    <dbReference type="NCBI Taxonomy" id="2786"/>
    <lineage>
        <taxon>Eukaryota</taxon>
        <taxon>Rhodophyta</taxon>
        <taxon>Bangiophyceae</taxon>
        <taxon>Bangiales</taxon>
        <taxon>Bangiaceae</taxon>
        <taxon>Porphyra</taxon>
    </lineage>
</organism>
<keyword evidence="2" id="KW-1185">Reference proteome</keyword>
<name>A0A1X6P1A8_PORUM</name>